<keyword evidence="8" id="KW-0808">Transferase</keyword>
<evidence type="ECO:0000256" key="10">
    <source>
        <dbReference type="ARBA" id="ARBA00022898"/>
    </source>
</evidence>
<dbReference type="Gene3D" id="3.90.1150.10">
    <property type="entry name" value="Aspartate Aminotransferase, domain 1"/>
    <property type="match status" value="1"/>
</dbReference>
<dbReference type="SUPFAM" id="SSF53383">
    <property type="entry name" value="PLP-dependent transferases"/>
    <property type="match status" value="1"/>
</dbReference>
<feature type="domain" description="Aminotransferase class I/classII large" evidence="13">
    <location>
        <begin position="207"/>
        <end position="568"/>
    </location>
</feature>
<evidence type="ECO:0000256" key="9">
    <source>
        <dbReference type="ARBA" id="ARBA00022878"/>
    </source>
</evidence>
<dbReference type="PANTHER" id="PTHR45744:SF2">
    <property type="entry name" value="TYROSINE AMINOTRANSFERASE"/>
    <property type="match status" value="1"/>
</dbReference>
<dbReference type="Pfam" id="PF00155">
    <property type="entry name" value="Aminotran_1_2"/>
    <property type="match status" value="1"/>
</dbReference>
<dbReference type="PRINTS" id="PR00753">
    <property type="entry name" value="ACCSYNTHASE"/>
</dbReference>
<name>A0A816ZFC4_9BILA</name>
<dbReference type="GO" id="GO:0006559">
    <property type="term" value="P:L-phenylalanine catabolic process"/>
    <property type="evidence" value="ECO:0007669"/>
    <property type="project" value="UniProtKB-UniPathway"/>
</dbReference>
<evidence type="ECO:0000256" key="7">
    <source>
        <dbReference type="ARBA" id="ARBA00022576"/>
    </source>
</evidence>
<keyword evidence="7" id="KW-0032">Aminotransferase</keyword>
<comment type="subunit">
    <text evidence="4">Homodimer.</text>
</comment>
<dbReference type="InterPro" id="IPR004839">
    <property type="entry name" value="Aminotransferase_I/II_large"/>
</dbReference>
<reference evidence="14" key="1">
    <citation type="submission" date="2021-02" db="EMBL/GenBank/DDBJ databases">
        <authorList>
            <person name="Nowell W R."/>
        </authorList>
    </citation>
    <scope>NUCLEOTIDE SEQUENCE</scope>
</reference>
<dbReference type="InterPro" id="IPR005957">
    <property type="entry name" value="Tyrosine_aminoTrfase"/>
</dbReference>
<comment type="catalytic activity">
    <reaction evidence="12">
        <text>L-tyrosine + 2-oxoglutarate = 3-(4-hydroxyphenyl)pyruvate + L-glutamate</text>
        <dbReference type="Rhea" id="RHEA:15093"/>
        <dbReference type="ChEBI" id="CHEBI:16810"/>
        <dbReference type="ChEBI" id="CHEBI:29985"/>
        <dbReference type="ChEBI" id="CHEBI:36242"/>
        <dbReference type="ChEBI" id="CHEBI:58315"/>
        <dbReference type="EC" id="2.6.1.5"/>
    </reaction>
</comment>
<dbReference type="NCBIfam" id="TIGR01264">
    <property type="entry name" value="tyr_amTase_E"/>
    <property type="match status" value="1"/>
</dbReference>
<organism evidence="14 15">
    <name type="scientific">Rotaria magnacalcarata</name>
    <dbReference type="NCBI Taxonomy" id="392030"/>
    <lineage>
        <taxon>Eukaryota</taxon>
        <taxon>Metazoa</taxon>
        <taxon>Spiralia</taxon>
        <taxon>Gnathifera</taxon>
        <taxon>Rotifera</taxon>
        <taxon>Eurotatoria</taxon>
        <taxon>Bdelloidea</taxon>
        <taxon>Philodinida</taxon>
        <taxon>Philodinidae</taxon>
        <taxon>Rotaria</taxon>
    </lineage>
</organism>
<dbReference type="GO" id="GO:0030170">
    <property type="term" value="F:pyridoxal phosphate binding"/>
    <property type="evidence" value="ECO:0007669"/>
    <property type="project" value="InterPro"/>
</dbReference>
<sequence>MQHSTITVHQEGNIEVCCHHQLSSSQILSASNHSFVKFLQANMEVPVFGSTLSCEHDDDSFLAMNSNRCCDNSIDELLESFVAFTESRYMNAGEILVVLIDQYEAKCFNKSPILDKLRDLKTKCDLLYEKVEMGFDDGLESTPMISNKETSSLQCPVSICLTEDDTEDNVVKLGWNITASRSAQNTINPIRRIVDRCKLHPNPQKSLISLSIGDPTTYGNMLPPTEASEAVNEAFAKPTSHGYVPACGMEEARSAVAKLWSRDGFVLDSKDIILTSGCSHALEMCFNCIADPNDNILLPQPGFSLYLTLCLSLNIEPRFYRLIPEKNWEVDLKSMEAAINKKTKAIVVNNPSNPCGAVYSAEHLQKIIDLCEKYRLPIIVDEIYADMVFPGNKFCFMGPLSKNVPILSCGGLAKRYICPGWRVGWIAMYDRNDSFKKFIRPGLLDLSSCILGPNSVIQAALPNILANTPETYFEGIMSQIETNARICYETLSKAPGLKPIMAQGTMYMLIEIDTATYDDVDNDAVFFTKLYNEQSISCLPASVFGAVNFFRVVLTVPTDKAREACERIVQFCINHQKAKDTPAPSIPRSFSKLLEDEGLVNPEESILPFHTKSRKYK</sequence>
<evidence type="ECO:0000256" key="12">
    <source>
        <dbReference type="ARBA" id="ARBA00047798"/>
    </source>
</evidence>
<evidence type="ECO:0000256" key="8">
    <source>
        <dbReference type="ARBA" id="ARBA00022679"/>
    </source>
</evidence>
<keyword evidence="9" id="KW-0828">Tyrosine catabolism</keyword>
<dbReference type="Proteomes" id="UP000663824">
    <property type="component" value="Unassembled WGS sequence"/>
</dbReference>
<dbReference type="NCBIfam" id="TIGR01265">
    <property type="entry name" value="tyr_nico_aTase"/>
    <property type="match status" value="1"/>
</dbReference>
<dbReference type="InterPro" id="IPR015422">
    <property type="entry name" value="PyrdxlP-dep_Trfase_small"/>
</dbReference>
<dbReference type="InterPro" id="IPR005958">
    <property type="entry name" value="TyrNic_aminoTrfase"/>
</dbReference>
<evidence type="ECO:0000256" key="11">
    <source>
        <dbReference type="ARBA" id="ARBA00031696"/>
    </source>
</evidence>
<dbReference type="InterPro" id="IPR015424">
    <property type="entry name" value="PyrdxlP-dep_Trfase"/>
</dbReference>
<evidence type="ECO:0000256" key="1">
    <source>
        <dbReference type="ARBA" id="ARBA00001933"/>
    </source>
</evidence>
<dbReference type="EMBL" id="CAJNRE010019817">
    <property type="protein sequence ID" value="CAF2211326.1"/>
    <property type="molecule type" value="Genomic_DNA"/>
</dbReference>
<evidence type="ECO:0000256" key="6">
    <source>
        <dbReference type="ARBA" id="ARBA00015959"/>
    </source>
</evidence>
<comment type="cofactor">
    <cofactor evidence="1">
        <name>pyridoxal 5'-phosphate</name>
        <dbReference type="ChEBI" id="CHEBI:597326"/>
    </cofactor>
</comment>
<dbReference type="UniPathway" id="UPA00139">
    <property type="reaction ID" value="UER00338"/>
</dbReference>
<keyword evidence="10" id="KW-0663">Pyridoxal phosphate</keyword>
<comment type="pathway">
    <text evidence="2">Amino-acid degradation; L-phenylalanine degradation; acetoacetate and fumarate from L-phenylalanine: step 2/6.</text>
</comment>
<evidence type="ECO:0000256" key="5">
    <source>
        <dbReference type="ARBA" id="ARBA00012749"/>
    </source>
</evidence>
<dbReference type="CDD" id="cd00609">
    <property type="entry name" value="AAT_like"/>
    <property type="match status" value="1"/>
</dbReference>
<evidence type="ECO:0000313" key="14">
    <source>
        <dbReference type="EMBL" id="CAF2211326.1"/>
    </source>
</evidence>
<dbReference type="InterPro" id="IPR015421">
    <property type="entry name" value="PyrdxlP-dep_Trfase_major"/>
</dbReference>
<comment type="caution">
    <text evidence="14">The sequence shown here is derived from an EMBL/GenBank/DDBJ whole genome shotgun (WGS) entry which is preliminary data.</text>
</comment>
<dbReference type="Gene3D" id="3.40.640.10">
    <property type="entry name" value="Type I PLP-dependent aspartate aminotransferase-like (Major domain)"/>
    <property type="match status" value="1"/>
</dbReference>
<accession>A0A816ZFC4</accession>
<evidence type="ECO:0000313" key="15">
    <source>
        <dbReference type="Proteomes" id="UP000663824"/>
    </source>
</evidence>
<dbReference type="PANTHER" id="PTHR45744">
    <property type="entry name" value="TYROSINE AMINOTRANSFERASE"/>
    <property type="match status" value="1"/>
</dbReference>
<comment type="similarity">
    <text evidence="3">Belongs to the class-I pyridoxal-phosphate-dependent aminotransferase family.</text>
</comment>
<proteinExistence type="inferred from homology"/>
<evidence type="ECO:0000256" key="4">
    <source>
        <dbReference type="ARBA" id="ARBA00011738"/>
    </source>
</evidence>
<protein>
    <recommendedName>
        <fullName evidence="6">Tyrosine aminotransferase</fullName>
        <ecNumber evidence="5">2.6.1.5</ecNumber>
    </recommendedName>
    <alternativeName>
        <fullName evidence="11">L-tyrosine:2-oxoglutarate aminotransferase</fullName>
    </alternativeName>
</protein>
<dbReference type="GO" id="GO:0006572">
    <property type="term" value="P:L-tyrosine catabolic process"/>
    <property type="evidence" value="ECO:0007669"/>
    <property type="project" value="UniProtKB-KW"/>
</dbReference>
<dbReference type="EC" id="2.6.1.5" evidence="5"/>
<evidence type="ECO:0000256" key="2">
    <source>
        <dbReference type="ARBA" id="ARBA00005203"/>
    </source>
</evidence>
<dbReference type="GO" id="GO:0004838">
    <property type="term" value="F:L-tyrosine-2-oxoglutarate transaminase activity"/>
    <property type="evidence" value="ECO:0007669"/>
    <property type="project" value="InterPro"/>
</dbReference>
<evidence type="ECO:0000259" key="13">
    <source>
        <dbReference type="Pfam" id="PF00155"/>
    </source>
</evidence>
<evidence type="ECO:0000256" key="3">
    <source>
        <dbReference type="ARBA" id="ARBA00007441"/>
    </source>
</evidence>
<dbReference type="AlphaFoldDB" id="A0A816ZFC4"/>
<gene>
    <name evidence="14" type="ORF">MBJ925_LOCUS35896</name>
</gene>